<proteinExistence type="predicted"/>
<keyword evidence="2" id="KW-0949">S-adenosyl-L-methionine</keyword>
<evidence type="ECO:0000256" key="2">
    <source>
        <dbReference type="ARBA" id="ARBA00022691"/>
    </source>
</evidence>
<dbReference type="InterPro" id="IPR007848">
    <property type="entry name" value="Small_mtfrase_dom"/>
</dbReference>
<dbReference type="Pfam" id="PF05175">
    <property type="entry name" value="MTS"/>
    <property type="match status" value="1"/>
</dbReference>
<comment type="caution">
    <text evidence="4">The sequence shown here is derived from an EMBL/GenBank/DDBJ whole genome shotgun (WGS) entry which is preliminary data.</text>
</comment>
<dbReference type="EMBL" id="BSPC01000063">
    <property type="protein sequence ID" value="GLS22574.1"/>
    <property type="molecule type" value="Genomic_DNA"/>
</dbReference>
<reference evidence="5" key="1">
    <citation type="journal article" date="2019" name="Int. J. Syst. Evol. Microbiol.">
        <title>The Global Catalogue of Microorganisms (GCM) 10K type strain sequencing project: providing services to taxonomists for standard genome sequencing and annotation.</title>
        <authorList>
            <consortium name="The Broad Institute Genomics Platform"/>
            <consortium name="The Broad Institute Genome Sequencing Center for Infectious Disease"/>
            <person name="Wu L."/>
            <person name="Ma J."/>
        </authorList>
    </citation>
    <scope>NUCLEOTIDE SEQUENCE [LARGE SCALE GENOMIC DNA]</scope>
    <source>
        <strain evidence="5">NBRC 101365</strain>
    </source>
</reference>
<feature type="domain" description="Methyltransferase small" evidence="3">
    <location>
        <begin position="31"/>
        <end position="128"/>
    </location>
</feature>
<evidence type="ECO:0000313" key="4">
    <source>
        <dbReference type="EMBL" id="GLS22574.1"/>
    </source>
</evidence>
<keyword evidence="1 4" id="KW-0489">Methyltransferase</keyword>
<dbReference type="Proteomes" id="UP001156882">
    <property type="component" value="Unassembled WGS sequence"/>
</dbReference>
<evidence type="ECO:0000256" key="1">
    <source>
        <dbReference type="ARBA" id="ARBA00022603"/>
    </source>
</evidence>
<organism evidence="4 5">
    <name type="scientific">Labrys miyagiensis</name>
    <dbReference type="NCBI Taxonomy" id="346912"/>
    <lineage>
        <taxon>Bacteria</taxon>
        <taxon>Pseudomonadati</taxon>
        <taxon>Pseudomonadota</taxon>
        <taxon>Alphaproteobacteria</taxon>
        <taxon>Hyphomicrobiales</taxon>
        <taxon>Xanthobacteraceae</taxon>
        <taxon>Labrys</taxon>
    </lineage>
</organism>
<dbReference type="GO" id="GO:0032259">
    <property type="term" value="P:methylation"/>
    <property type="evidence" value="ECO:0007669"/>
    <property type="project" value="UniProtKB-KW"/>
</dbReference>
<evidence type="ECO:0000259" key="3">
    <source>
        <dbReference type="Pfam" id="PF05175"/>
    </source>
</evidence>
<dbReference type="PANTHER" id="PTHR47739">
    <property type="entry name" value="TRNA1(VAL) (ADENINE(37)-N6)-METHYLTRANSFERASE"/>
    <property type="match status" value="1"/>
</dbReference>
<dbReference type="SUPFAM" id="SSF53335">
    <property type="entry name" value="S-adenosyl-L-methionine-dependent methyltransferases"/>
    <property type="match status" value="1"/>
</dbReference>
<evidence type="ECO:0000313" key="5">
    <source>
        <dbReference type="Proteomes" id="UP001156882"/>
    </source>
</evidence>
<sequence>MNPATTSVFLGGRLQLAQPAKGHRAGTDAALLAACPSPTADDTVYDLGAGVGPAGLAVALRFPGCRVRLVEIDRAIAALARANVETNGLAARVDVLEADVTARLAKGGPLEPASAGHVIMNPPFHLAGTVRPPPDAYRSGAHIHGEEGDEAWIRCAHGLLRPKGMLALIHRADALPRLLAALDRRFGDIRVKPVLPRVDEPAVRILIRAQRESRAPFILLPPLVLHQADGSFTPEAEALHRGEGSVDWQA</sequence>
<dbReference type="InterPro" id="IPR029063">
    <property type="entry name" value="SAM-dependent_MTases_sf"/>
</dbReference>
<protein>
    <submittedName>
        <fullName evidence="4">Methyltransferase</fullName>
    </submittedName>
</protein>
<keyword evidence="1 4" id="KW-0808">Transferase</keyword>
<gene>
    <name evidence="4" type="ORF">GCM10007874_55920</name>
</gene>
<keyword evidence="5" id="KW-1185">Reference proteome</keyword>
<dbReference type="RefSeq" id="WP_284315529.1">
    <property type="nucleotide sequence ID" value="NZ_BSPC01000063.1"/>
</dbReference>
<dbReference type="GO" id="GO:0008168">
    <property type="term" value="F:methyltransferase activity"/>
    <property type="evidence" value="ECO:0007669"/>
    <property type="project" value="UniProtKB-KW"/>
</dbReference>
<name>A0ABQ6CV28_9HYPH</name>
<dbReference type="PANTHER" id="PTHR47739:SF1">
    <property type="entry name" value="TRNA1(VAL) (ADENINE(37)-N6)-METHYLTRANSFERASE"/>
    <property type="match status" value="1"/>
</dbReference>
<dbReference type="Gene3D" id="3.40.50.150">
    <property type="entry name" value="Vaccinia Virus protein VP39"/>
    <property type="match status" value="1"/>
</dbReference>
<dbReference type="InterPro" id="IPR050210">
    <property type="entry name" value="tRNA_Adenine-N(6)_MTase"/>
</dbReference>
<dbReference type="CDD" id="cd02440">
    <property type="entry name" value="AdoMet_MTases"/>
    <property type="match status" value="1"/>
</dbReference>
<accession>A0ABQ6CV28</accession>